<dbReference type="Gene3D" id="3.30.1320.10">
    <property type="match status" value="1"/>
</dbReference>
<sequence>MVKIRLKRLGRKKAPFYRIIAIDSRERRQGEAIMELGWYNPLTDDFQFNRKQVLRFLKTGAQPTATVAGLMKKAQL</sequence>
<dbReference type="SUPFAM" id="SSF54565">
    <property type="entry name" value="Ribosomal protein S16"/>
    <property type="match status" value="1"/>
</dbReference>
<comment type="subcellular location">
    <subcellularLocation>
        <location evidence="4">Plastid</location>
        <location evidence="4">Chloroplast</location>
    </subcellularLocation>
</comment>
<dbReference type="AlphaFoldDB" id="A0A088CKL3"/>
<organism evidence="5">
    <name type="scientific">prasinophyte sp. MBIC10622</name>
    <dbReference type="NCBI Taxonomy" id="156113"/>
    <lineage>
        <taxon>Eukaryota</taxon>
        <taxon>Viridiplantae</taxon>
        <taxon>Chlorophyta</taxon>
    </lineage>
</organism>
<dbReference type="GO" id="GO:0009507">
    <property type="term" value="C:chloroplast"/>
    <property type="evidence" value="ECO:0007669"/>
    <property type="project" value="UniProtKB-SubCell"/>
</dbReference>
<dbReference type="PROSITE" id="PS00732">
    <property type="entry name" value="RIBOSOMAL_S16"/>
    <property type="match status" value="1"/>
</dbReference>
<dbReference type="GO" id="GO:0015935">
    <property type="term" value="C:small ribosomal subunit"/>
    <property type="evidence" value="ECO:0007669"/>
    <property type="project" value="TreeGrafter"/>
</dbReference>
<dbReference type="InterPro" id="IPR020592">
    <property type="entry name" value="Ribosomal_bS16_CS"/>
</dbReference>
<dbReference type="GO" id="GO:0032543">
    <property type="term" value="P:mitochondrial translation"/>
    <property type="evidence" value="ECO:0007669"/>
    <property type="project" value="TreeGrafter"/>
</dbReference>
<reference evidence="5" key="1">
    <citation type="journal article" date="2014" name="BMC Genomics">
        <title>Six newly sequenced chloroplast genomes from prasinophyte green algae provide insights into the relationships among prasinophyte lineages and the diversity of streamlined genome architecture in picoplanktonic species.</title>
        <authorList>
            <person name="Lemieux C."/>
            <person name="Otis C."/>
            <person name="Turmel M."/>
        </authorList>
    </citation>
    <scope>NUCLEOTIDE SEQUENCE</scope>
</reference>
<dbReference type="PANTHER" id="PTHR12919:SF20">
    <property type="entry name" value="SMALL RIBOSOMAL SUBUNIT PROTEIN BS16M"/>
    <property type="match status" value="1"/>
</dbReference>
<keyword evidence="5" id="KW-0934">Plastid</keyword>
<keyword evidence="2 4" id="KW-0689">Ribosomal protein</keyword>
<gene>
    <name evidence="4 5" type="primary">rps16</name>
</gene>
<dbReference type="HAMAP" id="MF_00385">
    <property type="entry name" value="Ribosomal_bS16"/>
    <property type="match status" value="1"/>
</dbReference>
<dbReference type="NCBIfam" id="TIGR00002">
    <property type="entry name" value="S16"/>
    <property type="match status" value="1"/>
</dbReference>
<keyword evidence="3 4" id="KW-0687">Ribonucleoprotein</keyword>
<evidence type="ECO:0000256" key="2">
    <source>
        <dbReference type="ARBA" id="ARBA00022980"/>
    </source>
</evidence>
<name>A0A088CKL3_9CHLO</name>
<dbReference type="Pfam" id="PF00886">
    <property type="entry name" value="Ribosomal_S16"/>
    <property type="match status" value="1"/>
</dbReference>
<evidence type="ECO:0000256" key="3">
    <source>
        <dbReference type="ARBA" id="ARBA00023274"/>
    </source>
</evidence>
<geneLocation type="chloroplast" evidence="5"/>
<evidence type="ECO:0000256" key="4">
    <source>
        <dbReference type="HAMAP-Rule" id="MF_00385"/>
    </source>
</evidence>
<evidence type="ECO:0000313" key="5">
    <source>
        <dbReference type="EMBL" id="AID67879.1"/>
    </source>
</evidence>
<dbReference type="InterPro" id="IPR000307">
    <property type="entry name" value="Ribosomal_bS16"/>
</dbReference>
<comment type="similarity">
    <text evidence="1 4">Belongs to the bacterial ribosomal protein bS16 family.</text>
</comment>
<dbReference type="PANTHER" id="PTHR12919">
    <property type="entry name" value="30S RIBOSOMAL PROTEIN S16"/>
    <property type="match status" value="1"/>
</dbReference>
<dbReference type="InterPro" id="IPR023803">
    <property type="entry name" value="Ribosomal_bS16_dom_sf"/>
</dbReference>
<protein>
    <recommendedName>
        <fullName evidence="4">Small ribosomal subunit protein bS16c</fullName>
    </recommendedName>
</protein>
<keyword evidence="5" id="KW-0150">Chloroplast</keyword>
<dbReference type="EMBL" id="KJ746602">
    <property type="protein sequence ID" value="AID67879.1"/>
    <property type="molecule type" value="Genomic_DNA"/>
</dbReference>
<dbReference type="GO" id="GO:0003735">
    <property type="term" value="F:structural constituent of ribosome"/>
    <property type="evidence" value="ECO:0007669"/>
    <property type="project" value="InterPro"/>
</dbReference>
<evidence type="ECO:0000256" key="1">
    <source>
        <dbReference type="ARBA" id="ARBA00006668"/>
    </source>
</evidence>
<dbReference type="GO" id="GO:0005739">
    <property type="term" value="C:mitochondrion"/>
    <property type="evidence" value="ECO:0007669"/>
    <property type="project" value="GOC"/>
</dbReference>
<proteinExistence type="inferred from homology"/>
<accession>A0A088CKL3</accession>